<organism evidence="1 2">
    <name type="scientific">Aspergillus granulosus</name>
    <dbReference type="NCBI Taxonomy" id="176169"/>
    <lineage>
        <taxon>Eukaryota</taxon>
        <taxon>Fungi</taxon>
        <taxon>Dikarya</taxon>
        <taxon>Ascomycota</taxon>
        <taxon>Pezizomycotina</taxon>
        <taxon>Eurotiomycetes</taxon>
        <taxon>Eurotiomycetidae</taxon>
        <taxon>Eurotiales</taxon>
        <taxon>Aspergillaceae</taxon>
        <taxon>Aspergillus</taxon>
        <taxon>Aspergillus subgen. Nidulantes</taxon>
    </lineage>
</organism>
<gene>
    <name evidence="1" type="ORF">BJX63DRAFT_184809</name>
</gene>
<sequence>MTLRLCDYDLTVSPTIYSRSVDCWDFTLENAVAVLPECVSVIDVRVSKPDGKDGRPKNPISNGLVIVLPVERSQERVYPASCYAYTPFVLVSCPCLSASVSCTAGPRSCRPCCKSSALHSRCAWCLRATAGRTSDPKTEVDTGRSAEHNCRLTAAAQTASPEAAGVVRSCPGNRKASWQGRLVALDFRGKSLLRGHHFPLSLGEGEGV</sequence>
<dbReference type="EMBL" id="JBFXLT010000030">
    <property type="protein sequence ID" value="KAL2814949.1"/>
    <property type="molecule type" value="Genomic_DNA"/>
</dbReference>
<protein>
    <submittedName>
        <fullName evidence="1">Uncharacterized protein</fullName>
    </submittedName>
</protein>
<dbReference type="Proteomes" id="UP001610334">
    <property type="component" value="Unassembled WGS sequence"/>
</dbReference>
<evidence type="ECO:0000313" key="2">
    <source>
        <dbReference type="Proteomes" id="UP001610334"/>
    </source>
</evidence>
<reference evidence="1 2" key="1">
    <citation type="submission" date="2024-07" db="EMBL/GenBank/DDBJ databases">
        <title>Section-level genome sequencing and comparative genomics of Aspergillus sections Usti and Cavernicolus.</title>
        <authorList>
            <consortium name="Lawrence Berkeley National Laboratory"/>
            <person name="Nybo J.L."/>
            <person name="Vesth T.C."/>
            <person name="Theobald S."/>
            <person name="Frisvad J.C."/>
            <person name="Larsen T.O."/>
            <person name="Kjaerboelling I."/>
            <person name="Rothschild-Mancinelli K."/>
            <person name="Lyhne E.K."/>
            <person name="Kogle M.E."/>
            <person name="Barry K."/>
            <person name="Clum A."/>
            <person name="Na H."/>
            <person name="Ledsgaard L."/>
            <person name="Lin J."/>
            <person name="Lipzen A."/>
            <person name="Kuo A."/>
            <person name="Riley R."/>
            <person name="Mondo S."/>
            <person name="Labutti K."/>
            <person name="Haridas S."/>
            <person name="Pangalinan J."/>
            <person name="Salamov A.A."/>
            <person name="Simmons B.A."/>
            <person name="Magnuson J.K."/>
            <person name="Chen J."/>
            <person name="Drula E."/>
            <person name="Henrissat B."/>
            <person name="Wiebenga A."/>
            <person name="Lubbers R.J."/>
            <person name="Gomes A.C."/>
            <person name="Makela M.R."/>
            <person name="Stajich J."/>
            <person name="Grigoriev I.V."/>
            <person name="Mortensen U.H."/>
            <person name="De Vries R.P."/>
            <person name="Baker S.E."/>
            <person name="Andersen M.R."/>
        </authorList>
    </citation>
    <scope>NUCLEOTIDE SEQUENCE [LARGE SCALE GENOMIC DNA]</scope>
    <source>
        <strain evidence="1 2">CBS 588.65</strain>
    </source>
</reference>
<evidence type="ECO:0000313" key="1">
    <source>
        <dbReference type="EMBL" id="KAL2814949.1"/>
    </source>
</evidence>
<proteinExistence type="predicted"/>
<accession>A0ABR4HIG5</accession>
<comment type="caution">
    <text evidence="1">The sequence shown here is derived from an EMBL/GenBank/DDBJ whole genome shotgun (WGS) entry which is preliminary data.</text>
</comment>
<name>A0ABR4HIG5_9EURO</name>
<keyword evidence="2" id="KW-1185">Reference proteome</keyword>